<proteinExistence type="predicted"/>
<dbReference type="RefSeq" id="WP_232189058.1">
    <property type="nucleotide sequence ID" value="NZ_JAIOAP010000017.1"/>
</dbReference>
<comment type="caution">
    <text evidence="1">The sequence shown here is derived from an EMBL/GenBank/DDBJ whole genome shotgun (WGS) entry which is preliminary data.</text>
</comment>
<organism evidence="1 2">
    <name type="scientific">Cohnella silvisoli</name>
    <dbReference type="NCBI Taxonomy" id="2873699"/>
    <lineage>
        <taxon>Bacteria</taxon>
        <taxon>Bacillati</taxon>
        <taxon>Bacillota</taxon>
        <taxon>Bacilli</taxon>
        <taxon>Bacillales</taxon>
        <taxon>Paenibacillaceae</taxon>
        <taxon>Cohnella</taxon>
    </lineage>
</organism>
<reference evidence="1 2" key="1">
    <citation type="journal article" date="2023" name="Genome Announc.">
        <title>Pan-Genome Analyses of the Genus Cohnella and Proposal of the Novel Species Cohnella silvisoli sp. nov., Isolated from Forest Soil.</title>
        <authorList>
            <person name="Wang C."/>
            <person name="Mao L."/>
            <person name="Bao G."/>
            <person name="Zhu H."/>
        </authorList>
    </citation>
    <scope>NUCLEOTIDE SEQUENCE [LARGE SCALE GENOMIC DNA]</scope>
    <source>
        <strain evidence="1 2">NL03-T5-1</strain>
    </source>
</reference>
<gene>
    <name evidence="1" type="ORF">QJS35_26605</name>
</gene>
<dbReference type="EMBL" id="JASKHM010000018">
    <property type="protein sequence ID" value="MEQ4485955.1"/>
    <property type="molecule type" value="Genomic_DNA"/>
</dbReference>
<accession>A0ABV1L0R9</accession>
<sequence>MLHGGVDRRDVLEAVELAVNCKQTFGAYHIVREDLLSDNDRRAYPDSSIEVLDKVYPGAKEIIENYRLSLPDKWEAPDLSKEKAELGYYPKYNFGTFIKECTNEGLIRDALS</sequence>
<evidence type="ECO:0000313" key="1">
    <source>
        <dbReference type="EMBL" id="MEQ4485955.1"/>
    </source>
</evidence>
<name>A0ABV1L0R9_9BACL</name>
<protein>
    <recommendedName>
        <fullName evidence="3">NAD(P)-dependent oxidoreductase</fullName>
    </recommendedName>
</protein>
<evidence type="ECO:0008006" key="3">
    <source>
        <dbReference type="Google" id="ProtNLM"/>
    </source>
</evidence>
<dbReference type="Proteomes" id="UP001493487">
    <property type="component" value="Unassembled WGS sequence"/>
</dbReference>
<evidence type="ECO:0000313" key="2">
    <source>
        <dbReference type="Proteomes" id="UP001493487"/>
    </source>
</evidence>
<keyword evidence="2" id="KW-1185">Reference proteome</keyword>